<evidence type="ECO:0000313" key="1">
    <source>
        <dbReference type="EMBL" id="HJC09588.1"/>
    </source>
</evidence>
<dbReference type="AlphaFoldDB" id="A0A9D2N532"/>
<name>A0A9D2N532_9FIRM</name>
<accession>A0A9D2N532</accession>
<protein>
    <submittedName>
        <fullName evidence="1">Uncharacterized protein</fullName>
    </submittedName>
</protein>
<dbReference type="EMBL" id="DWWV01000025">
    <property type="protein sequence ID" value="HJC09588.1"/>
    <property type="molecule type" value="Genomic_DNA"/>
</dbReference>
<reference evidence="1" key="1">
    <citation type="journal article" date="2021" name="PeerJ">
        <title>Extensive microbial diversity within the chicken gut microbiome revealed by metagenomics and culture.</title>
        <authorList>
            <person name="Gilroy R."/>
            <person name="Ravi A."/>
            <person name="Getino M."/>
            <person name="Pursley I."/>
            <person name="Horton D.L."/>
            <person name="Alikhan N.F."/>
            <person name="Baker D."/>
            <person name="Gharbi K."/>
            <person name="Hall N."/>
            <person name="Watson M."/>
            <person name="Adriaenssens E.M."/>
            <person name="Foster-Nyarko E."/>
            <person name="Jarju S."/>
            <person name="Secka A."/>
            <person name="Antonio M."/>
            <person name="Oren A."/>
            <person name="Chaudhuri R.R."/>
            <person name="La Ragione R."/>
            <person name="Hildebrand F."/>
            <person name="Pallen M.J."/>
        </authorList>
    </citation>
    <scope>NUCLEOTIDE SEQUENCE</scope>
    <source>
        <strain evidence="1">ChiSxjej6B18-287</strain>
    </source>
</reference>
<evidence type="ECO:0000313" key="2">
    <source>
        <dbReference type="Proteomes" id="UP000823893"/>
    </source>
</evidence>
<dbReference type="Proteomes" id="UP000823893">
    <property type="component" value="Unassembled WGS sequence"/>
</dbReference>
<organism evidence="1 2">
    <name type="scientific">Candidatus Blautia merdigallinarum</name>
    <dbReference type="NCBI Taxonomy" id="2838495"/>
    <lineage>
        <taxon>Bacteria</taxon>
        <taxon>Bacillati</taxon>
        <taxon>Bacillota</taxon>
        <taxon>Clostridia</taxon>
        <taxon>Lachnospirales</taxon>
        <taxon>Lachnospiraceae</taxon>
        <taxon>Blautia</taxon>
    </lineage>
</organism>
<proteinExistence type="predicted"/>
<reference evidence="1" key="2">
    <citation type="submission" date="2021-04" db="EMBL/GenBank/DDBJ databases">
        <authorList>
            <person name="Gilroy R."/>
        </authorList>
    </citation>
    <scope>NUCLEOTIDE SEQUENCE</scope>
    <source>
        <strain evidence="1">ChiSxjej6B18-287</strain>
    </source>
</reference>
<sequence>MKSLLTFSMLAELLTDMKELLSSCDCGSACSKCLKHYRNQYVHGMLDRFAALQLLEWGVDGINASPIKPEKQIKMIMPLVNILKQSGCEIITDGEIMATRRKNTKKVVVYPAMWVEPCAAGTIFVSDAYIKYAKPYAVQKILDNIQ</sequence>
<gene>
    <name evidence="1" type="ORF">H9935_02090</name>
</gene>
<comment type="caution">
    <text evidence="1">The sequence shown here is derived from an EMBL/GenBank/DDBJ whole genome shotgun (WGS) entry which is preliminary data.</text>
</comment>